<dbReference type="InterPro" id="IPR016024">
    <property type="entry name" value="ARM-type_fold"/>
</dbReference>
<dbReference type="OMA" id="HWNQSKY"/>
<dbReference type="PANTHER" id="PTHR13347:SF1">
    <property type="entry name" value="HEAT REPEAT-CONTAINING PROTEIN 3"/>
    <property type="match status" value="1"/>
</dbReference>
<evidence type="ECO:0000259" key="2">
    <source>
        <dbReference type="Pfam" id="PF25567"/>
    </source>
</evidence>
<dbReference type="GO" id="GO:0006606">
    <property type="term" value="P:protein import into nucleus"/>
    <property type="evidence" value="ECO:0000318"/>
    <property type="project" value="GO_Central"/>
</dbReference>
<evidence type="ECO:0000256" key="1">
    <source>
        <dbReference type="ARBA" id="ARBA00049983"/>
    </source>
</evidence>
<reference evidence="3 4" key="1">
    <citation type="journal article" date="2007" name="Science">
        <title>Sea anemone genome reveals ancestral eumetazoan gene repertoire and genomic organization.</title>
        <authorList>
            <person name="Putnam N.H."/>
            <person name="Srivastava M."/>
            <person name="Hellsten U."/>
            <person name="Dirks B."/>
            <person name="Chapman J."/>
            <person name="Salamov A."/>
            <person name="Terry A."/>
            <person name="Shapiro H."/>
            <person name="Lindquist E."/>
            <person name="Kapitonov V.V."/>
            <person name="Jurka J."/>
            <person name="Genikhovich G."/>
            <person name="Grigoriev I.V."/>
            <person name="Lucas S.M."/>
            <person name="Steele R.E."/>
            <person name="Finnerty J.R."/>
            <person name="Technau U."/>
            <person name="Martindale M.Q."/>
            <person name="Rokhsar D.S."/>
        </authorList>
    </citation>
    <scope>NUCLEOTIDE SEQUENCE [LARGE SCALE GENOMIC DNA]</scope>
    <source>
        <strain evidence="4">CH2 X CH6</strain>
    </source>
</reference>
<keyword evidence="4" id="KW-1185">Reference proteome</keyword>
<dbReference type="InterPro" id="IPR057990">
    <property type="entry name" value="TPR_SYO1"/>
</dbReference>
<dbReference type="EMBL" id="DS470047">
    <property type="protein sequence ID" value="EDO30447.1"/>
    <property type="molecule type" value="Genomic_DNA"/>
</dbReference>
<dbReference type="STRING" id="45351.A7T0S3"/>
<dbReference type="HOGENOM" id="CLU_028600_0_0_1"/>
<dbReference type="Pfam" id="PF25567">
    <property type="entry name" value="TPR_SYO1"/>
    <property type="match status" value="1"/>
</dbReference>
<accession>A7T0S3</accession>
<gene>
    <name evidence="3" type="ORF">NEMVEDRAFT_v1g140743</name>
</gene>
<protein>
    <recommendedName>
        <fullName evidence="2">SYO1-like TPR repeats domain-containing protein</fullName>
    </recommendedName>
</protein>
<organism evidence="3 4">
    <name type="scientific">Nematostella vectensis</name>
    <name type="common">Starlet sea anemone</name>
    <dbReference type="NCBI Taxonomy" id="45351"/>
    <lineage>
        <taxon>Eukaryota</taxon>
        <taxon>Metazoa</taxon>
        <taxon>Cnidaria</taxon>
        <taxon>Anthozoa</taxon>
        <taxon>Hexacorallia</taxon>
        <taxon>Actiniaria</taxon>
        <taxon>Edwardsiidae</taxon>
        <taxon>Nematostella</taxon>
    </lineage>
</organism>
<dbReference type="InterPro" id="IPR052616">
    <property type="entry name" value="SYO1-like"/>
</dbReference>
<dbReference type="GO" id="GO:0042273">
    <property type="term" value="P:ribosomal large subunit biogenesis"/>
    <property type="evidence" value="ECO:0000318"/>
    <property type="project" value="GO_Central"/>
</dbReference>
<dbReference type="eggNOG" id="ENOG502QWR9">
    <property type="taxonomic scope" value="Eukaryota"/>
</dbReference>
<dbReference type="PANTHER" id="PTHR13347">
    <property type="entry name" value="HEAT REPEAT-CONTAINING PROTEIN 3"/>
    <property type="match status" value="1"/>
</dbReference>
<dbReference type="Proteomes" id="UP000001593">
    <property type="component" value="Unassembled WGS sequence"/>
</dbReference>
<dbReference type="Gene3D" id="1.25.10.10">
    <property type="entry name" value="Leucine-rich Repeat Variant"/>
    <property type="match status" value="1"/>
</dbReference>
<dbReference type="AlphaFoldDB" id="A7T0S3"/>
<dbReference type="PhylomeDB" id="A7T0S3"/>
<sequence length="514" mass="56218">MERPENSKLQQQTVTLVIQAISLLWNVCESSATAVEIFNAQGLLPNLVLCLNTDIYPVSLAIPAAQCLHTVTEDNTMAAQALCGNSELMKCIEKSLMAEVPSSSMMLVKVLSAGILYNVRHSIPVCGFSELVQAVVKVLSQVLDVNCFDILAKMLPEVKKVNNADDCEQLMLGFNSSIGCLVFLRNAWDADDVLMLLNAQQLSLEILANVCYSDDSSEDEWEDVSDVKSDTSDEEFDEDAMQQQDADMVTIAHTLAAEMVNALINVEIPKKVLEKALFGDIKIYESLSSLECGKEILTSLSMVQTRALICLNNITAAMETELLGGMDALGQLWTSLFDLTYSSDCKLFSDFLEAATGVMRSLMDKFASARTPQYVTTDQVSILCQCTTNASCEAIRVKLISTLGYIGKLAATRDDTGDVLKSLGVVLRDIAVSPSSLWVVAEALDAIFDTFADGPLVTSIASSIHLLVTLQQLVPVLKSRVKSERRLLGEHTHVVDAAKTNLTRFIKYYKNKGF</sequence>
<dbReference type="GO" id="GO:0051082">
    <property type="term" value="F:unfolded protein binding"/>
    <property type="evidence" value="ECO:0000318"/>
    <property type="project" value="GO_Central"/>
</dbReference>
<comment type="similarity">
    <text evidence="1">Belongs to the nuclear import and ribosome assembly adapter family.</text>
</comment>
<evidence type="ECO:0000313" key="4">
    <source>
        <dbReference type="Proteomes" id="UP000001593"/>
    </source>
</evidence>
<feature type="domain" description="SYO1-like TPR repeats" evidence="2">
    <location>
        <begin position="257"/>
        <end position="512"/>
    </location>
</feature>
<dbReference type="InterPro" id="IPR011989">
    <property type="entry name" value="ARM-like"/>
</dbReference>
<evidence type="ECO:0000313" key="3">
    <source>
        <dbReference type="EMBL" id="EDO30447.1"/>
    </source>
</evidence>
<proteinExistence type="inferred from homology"/>
<dbReference type="SUPFAM" id="SSF48371">
    <property type="entry name" value="ARM repeat"/>
    <property type="match status" value="1"/>
</dbReference>
<name>A7T0S3_NEMVE</name>
<dbReference type="InParanoid" id="A7T0S3"/>